<comment type="catalytic activity">
    <reaction evidence="10">
        <text>2 a Fe(II)-siderophore + NADP(+) + H(+) = 2 a Fe(III)-siderophore + NADPH</text>
        <dbReference type="Rhea" id="RHEA:28795"/>
        <dbReference type="Rhea" id="RHEA-COMP:11342"/>
        <dbReference type="Rhea" id="RHEA-COMP:11344"/>
        <dbReference type="ChEBI" id="CHEBI:15378"/>
        <dbReference type="ChEBI" id="CHEBI:29033"/>
        <dbReference type="ChEBI" id="CHEBI:29034"/>
        <dbReference type="ChEBI" id="CHEBI:57783"/>
        <dbReference type="ChEBI" id="CHEBI:58349"/>
        <dbReference type="EC" id="1.16.1.9"/>
    </reaction>
</comment>
<evidence type="ECO:0000256" key="4">
    <source>
        <dbReference type="ARBA" id="ARBA00022475"/>
    </source>
</evidence>
<dbReference type="Pfam" id="PF08022">
    <property type="entry name" value="FAD_binding_8"/>
    <property type="match status" value="1"/>
</dbReference>
<dbReference type="Proteomes" id="UP000663827">
    <property type="component" value="Unassembled WGS sequence"/>
</dbReference>
<dbReference type="InterPro" id="IPR017938">
    <property type="entry name" value="Riboflavin_synthase-like_b-brl"/>
</dbReference>
<name>A0A8H3HYD1_9AGAM</name>
<proteinExistence type="predicted"/>
<evidence type="ECO:0000256" key="7">
    <source>
        <dbReference type="ARBA" id="ARBA00023065"/>
    </source>
</evidence>
<dbReference type="PRINTS" id="PR00081">
    <property type="entry name" value="GDHRDH"/>
</dbReference>
<dbReference type="SUPFAM" id="SSF51735">
    <property type="entry name" value="NAD(P)-binding Rossmann-fold domains"/>
    <property type="match status" value="1"/>
</dbReference>
<dbReference type="SFLD" id="SFLDS00052">
    <property type="entry name" value="Ferric_Reductase_Domain"/>
    <property type="match status" value="1"/>
</dbReference>
<accession>A0A8H3HYD1</accession>
<keyword evidence="4" id="KW-1003">Cell membrane</keyword>
<feature type="transmembrane region" description="Helical" evidence="11">
    <location>
        <begin position="255"/>
        <end position="273"/>
    </location>
</feature>
<feature type="transmembrane region" description="Helical" evidence="11">
    <location>
        <begin position="156"/>
        <end position="182"/>
    </location>
</feature>
<dbReference type="InterPro" id="IPR002347">
    <property type="entry name" value="SDR_fam"/>
</dbReference>
<feature type="transmembrane region" description="Helical" evidence="11">
    <location>
        <begin position="12"/>
        <end position="31"/>
    </location>
</feature>
<dbReference type="CDD" id="cd06186">
    <property type="entry name" value="NOX_Duox_like_FAD_NADP"/>
    <property type="match status" value="1"/>
</dbReference>
<protein>
    <recommendedName>
        <fullName evidence="2">ferric-chelate reductase (NADPH)</fullName>
        <ecNumber evidence="2">1.16.1.9</ecNumber>
    </recommendedName>
</protein>
<evidence type="ECO:0000256" key="10">
    <source>
        <dbReference type="ARBA" id="ARBA00048483"/>
    </source>
</evidence>
<dbReference type="InterPro" id="IPR013130">
    <property type="entry name" value="Fe3_Rdtase_TM_dom"/>
</dbReference>
<reference evidence="13" key="1">
    <citation type="submission" date="2021-01" db="EMBL/GenBank/DDBJ databases">
        <authorList>
            <person name="Kaushik A."/>
        </authorList>
    </citation>
    <scope>NUCLEOTIDE SEQUENCE</scope>
    <source>
        <strain evidence="13">AG5</strain>
    </source>
</reference>
<evidence type="ECO:0000256" key="9">
    <source>
        <dbReference type="ARBA" id="ARBA00023180"/>
    </source>
</evidence>
<evidence type="ECO:0000256" key="6">
    <source>
        <dbReference type="ARBA" id="ARBA00022989"/>
    </source>
</evidence>
<keyword evidence="6 11" id="KW-1133">Transmembrane helix</keyword>
<organism evidence="13 14">
    <name type="scientific">Rhizoctonia solani</name>
    <dbReference type="NCBI Taxonomy" id="456999"/>
    <lineage>
        <taxon>Eukaryota</taxon>
        <taxon>Fungi</taxon>
        <taxon>Dikarya</taxon>
        <taxon>Basidiomycota</taxon>
        <taxon>Agaricomycotina</taxon>
        <taxon>Agaricomycetes</taxon>
        <taxon>Cantharellales</taxon>
        <taxon>Ceratobasidiaceae</taxon>
        <taxon>Rhizoctonia</taxon>
    </lineage>
</organism>
<evidence type="ECO:0000256" key="2">
    <source>
        <dbReference type="ARBA" id="ARBA00012668"/>
    </source>
</evidence>
<dbReference type="GO" id="GO:0006826">
    <property type="term" value="P:iron ion transport"/>
    <property type="evidence" value="ECO:0007669"/>
    <property type="project" value="UniProtKB-ARBA"/>
</dbReference>
<evidence type="ECO:0000313" key="13">
    <source>
        <dbReference type="EMBL" id="CAE7101043.1"/>
    </source>
</evidence>
<evidence type="ECO:0000313" key="14">
    <source>
        <dbReference type="Proteomes" id="UP000663827"/>
    </source>
</evidence>
<dbReference type="EMBL" id="CAJNJQ010000803">
    <property type="protein sequence ID" value="CAE7101043.1"/>
    <property type="molecule type" value="Genomic_DNA"/>
</dbReference>
<dbReference type="PANTHER" id="PTHR32361:SF9">
    <property type="entry name" value="FERRIC REDUCTASE TRANSMEMBRANE COMPONENT 3-RELATED"/>
    <property type="match status" value="1"/>
</dbReference>
<gene>
    <name evidence="13" type="ORF">RDB_LOCUS40577</name>
</gene>
<keyword evidence="7" id="KW-0406">Ion transport</keyword>
<keyword evidence="9" id="KW-0325">Glycoprotein</keyword>
<sequence>MAPVPVSNDSLVLYLDVGILFSIFIFSVFGFPRLVVRLSLPHCEGFIIRNAKPLATKLALGSNGSVDEKIGSEESNIAPYKVDLTDSKSLPDRTDTPKLPIHIPSCSTWLHPLSKLTSSRYDGYSVGQYTILTLYLAGVAVAMFLFSNPVNNCTRAGFVCISQAPIVVLFGVKNGPVGALLGKSYEKLNYIHRWVGQLMFLSALFHVVGYLVKWTKTGTLEIAAKRQAWGWFAFGGLVFLAIVSLPSIRQSSYTIFWHAHWIGFLMFGVSMMYHAPGAVPYAIAALSLYALDQVLRLFKSRVATATITPIPALKCTQLSIPELARGWRAGQHVRLRVLNSKMGMMGWAESHPFTIASISSPKGGGDGMTLLIKKAGDWTDSLYSLSQHVSSTESAGSGSRVKVVIEGPYGGPGSTIPSSFSSALIVVGGSGITFGTSTVEELVAAAENGCTRTKYVELVWVVQDHSAIAPLLPAFATLLVRARDAHMTLSVTVHYTRATDAVPGKLPFGVRIVAGRPNLSATLENVIKRTDLVSTLNDRPKGVLVGVCGPTGLAEEVWKAESAVDKETRKKVGGVEVYEELDWSSYVTGGNTGIGKETCKALLNKNAKVYLAARSKSKADEAIEWLKQETNGKVPIFLELDLAKLDSIRKTVEEFKSKEQELHVLFNNAGVMKPPVEQKTADGYDLQFGTNILGPYFFTTLLLPTLIHTAKNSSLARGHARIINTSSSVVYFAPKGGIVWETLGTDEASAQLRQKLGTNGLYAQSKLANVLVSNQLAKHYADQGIISSSLNPGSIRTDLQRHLPWVVREALALLFHHPPSYGALTQLWSGTMPEGESHNGKASFLGICDWHTGAYVPHNSF</sequence>
<dbReference type="GO" id="GO:0015677">
    <property type="term" value="P:copper ion import"/>
    <property type="evidence" value="ECO:0007669"/>
    <property type="project" value="TreeGrafter"/>
</dbReference>
<dbReference type="SFLD" id="SFLDG01168">
    <property type="entry name" value="Ferric_reductase_subgroup_(FRE"/>
    <property type="match status" value="1"/>
</dbReference>
<feature type="transmembrane region" description="Helical" evidence="11">
    <location>
        <begin position="129"/>
        <end position="150"/>
    </location>
</feature>
<dbReference type="InterPro" id="IPR036291">
    <property type="entry name" value="NAD(P)-bd_dom_sf"/>
</dbReference>
<dbReference type="GO" id="GO:0006879">
    <property type="term" value="P:intracellular iron ion homeostasis"/>
    <property type="evidence" value="ECO:0007669"/>
    <property type="project" value="TreeGrafter"/>
</dbReference>
<dbReference type="Pfam" id="PF01794">
    <property type="entry name" value="Ferric_reduct"/>
    <property type="match status" value="1"/>
</dbReference>
<feature type="transmembrane region" description="Helical" evidence="11">
    <location>
        <begin position="228"/>
        <end position="248"/>
    </location>
</feature>
<evidence type="ECO:0000259" key="12">
    <source>
        <dbReference type="PROSITE" id="PS51384"/>
    </source>
</evidence>
<evidence type="ECO:0000256" key="11">
    <source>
        <dbReference type="SAM" id="Phobius"/>
    </source>
</evidence>
<dbReference type="SUPFAM" id="SSF63380">
    <property type="entry name" value="Riboflavin synthase domain-like"/>
    <property type="match status" value="1"/>
</dbReference>
<keyword evidence="3" id="KW-0813">Transport</keyword>
<evidence type="ECO:0000256" key="5">
    <source>
        <dbReference type="ARBA" id="ARBA00022692"/>
    </source>
</evidence>
<dbReference type="PROSITE" id="PS51384">
    <property type="entry name" value="FAD_FR"/>
    <property type="match status" value="1"/>
</dbReference>
<dbReference type="GO" id="GO:0052851">
    <property type="term" value="F:ferric-chelate reductase (NADPH) activity"/>
    <property type="evidence" value="ECO:0007669"/>
    <property type="project" value="UniProtKB-EC"/>
</dbReference>
<dbReference type="GO" id="GO:0005886">
    <property type="term" value="C:plasma membrane"/>
    <property type="evidence" value="ECO:0007669"/>
    <property type="project" value="UniProtKB-SubCell"/>
</dbReference>
<dbReference type="Gene3D" id="3.40.50.720">
    <property type="entry name" value="NAD(P)-binding Rossmann-like Domain"/>
    <property type="match status" value="1"/>
</dbReference>
<evidence type="ECO:0000256" key="8">
    <source>
        <dbReference type="ARBA" id="ARBA00023136"/>
    </source>
</evidence>
<dbReference type="PANTHER" id="PTHR32361">
    <property type="entry name" value="FERRIC/CUPRIC REDUCTASE TRANSMEMBRANE COMPONENT"/>
    <property type="match status" value="1"/>
</dbReference>
<evidence type="ECO:0000256" key="3">
    <source>
        <dbReference type="ARBA" id="ARBA00022448"/>
    </source>
</evidence>
<keyword evidence="8 11" id="KW-0472">Membrane</keyword>
<dbReference type="AlphaFoldDB" id="A0A8H3HYD1"/>
<dbReference type="InterPro" id="IPR013112">
    <property type="entry name" value="FAD-bd_8"/>
</dbReference>
<feature type="domain" description="FAD-binding FR-type" evidence="12">
    <location>
        <begin position="295"/>
        <end position="415"/>
    </location>
</feature>
<dbReference type="EC" id="1.16.1.9" evidence="2"/>
<comment type="subcellular location">
    <subcellularLocation>
        <location evidence="1">Cell membrane</location>
        <topology evidence="1">Multi-pass membrane protein</topology>
    </subcellularLocation>
</comment>
<dbReference type="InterPro" id="IPR017927">
    <property type="entry name" value="FAD-bd_FR_type"/>
</dbReference>
<comment type="caution">
    <text evidence="13">The sequence shown here is derived from an EMBL/GenBank/DDBJ whole genome shotgun (WGS) entry which is preliminary data.</text>
</comment>
<dbReference type="Gene3D" id="3.40.50.80">
    <property type="entry name" value="Nucleotide-binding domain of ferredoxin-NADP reductase (FNR) module"/>
    <property type="match status" value="1"/>
</dbReference>
<feature type="transmembrane region" description="Helical" evidence="11">
    <location>
        <begin position="194"/>
        <end position="212"/>
    </location>
</feature>
<evidence type="ECO:0000256" key="1">
    <source>
        <dbReference type="ARBA" id="ARBA00004651"/>
    </source>
</evidence>
<dbReference type="InterPro" id="IPR051410">
    <property type="entry name" value="Ferric/Cupric_Reductase"/>
</dbReference>
<dbReference type="SUPFAM" id="SSF52343">
    <property type="entry name" value="Ferredoxin reductase-like, C-terminal NADP-linked domain"/>
    <property type="match status" value="1"/>
</dbReference>
<dbReference type="Pfam" id="PF00106">
    <property type="entry name" value="adh_short"/>
    <property type="match status" value="1"/>
</dbReference>
<dbReference type="InterPro" id="IPR039261">
    <property type="entry name" value="FNR_nucleotide-bd"/>
</dbReference>
<keyword evidence="5 11" id="KW-0812">Transmembrane</keyword>